<dbReference type="EMBL" id="JACHIR010000001">
    <property type="protein sequence ID" value="MBB5889918.1"/>
    <property type="molecule type" value="Genomic_DNA"/>
</dbReference>
<dbReference type="RefSeq" id="WP_184859060.1">
    <property type="nucleotide sequence ID" value="NZ_BAAAWY010000008.1"/>
</dbReference>
<keyword evidence="2" id="KW-1185">Reference proteome</keyword>
<name>A0A7W9KC66_9PSEU</name>
<proteinExistence type="predicted"/>
<dbReference type="Proteomes" id="UP000585638">
    <property type="component" value="Unassembled WGS sequence"/>
</dbReference>
<reference evidence="1 2" key="1">
    <citation type="submission" date="2020-08" db="EMBL/GenBank/DDBJ databases">
        <title>Sequencing the genomes of 1000 actinobacteria strains.</title>
        <authorList>
            <person name="Klenk H.-P."/>
        </authorList>
    </citation>
    <scope>NUCLEOTIDE SEQUENCE [LARGE SCALE GENOMIC DNA]</scope>
    <source>
        <strain evidence="1 2">DSM 43851</strain>
    </source>
</reference>
<gene>
    <name evidence="1" type="ORF">BJ998_001114</name>
</gene>
<evidence type="ECO:0000313" key="2">
    <source>
        <dbReference type="Proteomes" id="UP000585638"/>
    </source>
</evidence>
<protein>
    <submittedName>
        <fullName evidence="1">Uncharacterized protein</fullName>
    </submittedName>
</protein>
<comment type="caution">
    <text evidence="1">The sequence shown here is derived from an EMBL/GenBank/DDBJ whole genome shotgun (WGS) entry which is preliminary data.</text>
</comment>
<sequence length="145" mass="16234">MLGLRRLRQNADATTLVRDHGTSRATGYRYLDEVITVLAQQAPDLHDALQHAKDEGATHLILEGKVFSCDRYSEKTTSALCRRSHAADPAVVHLQRGPAHARLMAGVSEVGRRARLGQKRKEIGRVYDNVTPEMRQQILEVLEAR</sequence>
<dbReference type="AlphaFoldDB" id="A0A7W9KC66"/>
<accession>A0A7W9KC66</accession>
<evidence type="ECO:0000313" key="1">
    <source>
        <dbReference type="EMBL" id="MBB5889918.1"/>
    </source>
</evidence>
<organism evidence="1 2">
    <name type="scientific">Kutzneria kofuensis</name>
    <dbReference type="NCBI Taxonomy" id="103725"/>
    <lineage>
        <taxon>Bacteria</taxon>
        <taxon>Bacillati</taxon>
        <taxon>Actinomycetota</taxon>
        <taxon>Actinomycetes</taxon>
        <taxon>Pseudonocardiales</taxon>
        <taxon>Pseudonocardiaceae</taxon>
        <taxon>Kutzneria</taxon>
    </lineage>
</organism>